<feature type="transmembrane region" description="Helical" evidence="8">
    <location>
        <begin position="84"/>
        <end position="102"/>
    </location>
</feature>
<accession>A0A516KCM8</accession>
<protein>
    <submittedName>
        <fullName evidence="9">Multidrug efflux SMR transporter</fullName>
    </submittedName>
</protein>
<reference evidence="9 10" key="1">
    <citation type="submission" date="2019-07" db="EMBL/GenBank/DDBJ databases">
        <authorList>
            <person name="Li J."/>
        </authorList>
    </citation>
    <scope>NUCLEOTIDE SEQUENCE [LARGE SCALE GENOMIC DNA]</scope>
    <source>
        <strain evidence="9 10">TKL69</strain>
    </source>
</reference>
<evidence type="ECO:0000256" key="4">
    <source>
        <dbReference type="ARBA" id="ARBA00022692"/>
    </source>
</evidence>
<keyword evidence="2" id="KW-0813">Transport</keyword>
<gene>
    <name evidence="9" type="ORF">FN924_02055</name>
</gene>
<dbReference type="GO" id="GO:0005886">
    <property type="term" value="C:plasma membrane"/>
    <property type="evidence" value="ECO:0007669"/>
    <property type="project" value="UniProtKB-SubCell"/>
</dbReference>
<dbReference type="PANTHER" id="PTHR30561">
    <property type="entry name" value="SMR FAMILY PROTON-DEPENDENT DRUG EFFLUX TRANSPORTER SUGE"/>
    <property type="match status" value="1"/>
</dbReference>
<dbReference type="FunFam" id="1.10.3730.20:FF:000001">
    <property type="entry name" value="Quaternary ammonium compound resistance transporter SugE"/>
    <property type="match status" value="1"/>
</dbReference>
<dbReference type="OrthoDB" id="21828at2"/>
<dbReference type="PANTHER" id="PTHR30561:SF1">
    <property type="entry name" value="MULTIDRUG TRANSPORTER EMRE"/>
    <property type="match status" value="1"/>
</dbReference>
<dbReference type="GO" id="GO:0022857">
    <property type="term" value="F:transmembrane transporter activity"/>
    <property type="evidence" value="ECO:0007669"/>
    <property type="project" value="InterPro"/>
</dbReference>
<feature type="transmembrane region" description="Helical" evidence="8">
    <location>
        <begin position="29"/>
        <end position="50"/>
    </location>
</feature>
<organism evidence="9 10">
    <name type="scientific">Radiobacillus deserti</name>
    <dbReference type="NCBI Taxonomy" id="2594883"/>
    <lineage>
        <taxon>Bacteria</taxon>
        <taxon>Bacillati</taxon>
        <taxon>Bacillota</taxon>
        <taxon>Bacilli</taxon>
        <taxon>Bacillales</taxon>
        <taxon>Bacillaceae</taxon>
        <taxon>Radiobacillus</taxon>
    </lineage>
</organism>
<sequence length="106" mass="11471">MAYLYLLIAIVTEIIGNSMLKMSDGFSKLLPSIGAFTGYGVSFFLLSLTLKELPMGITYAIWAGVGTALTFIIGVLYWKEGFSLQTLVGITAIILGVAVLNMPKWT</sequence>
<keyword evidence="4 7" id="KW-0812">Transmembrane</keyword>
<dbReference type="InterPro" id="IPR045324">
    <property type="entry name" value="Small_multidrug_res"/>
</dbReference>
<dbReference type="Gene3D" id="1.10.3730.20">
    <property type="match status" value="1"/>
</dbReference>
<evidence type="ECO:0000256" key="6">
    <source>
        <dbReference type="ARBA" id="ARBA00023136"/>
    </source>
</evidence>
<evidence type="ECO:0000313" key="9">
    <source>
        <dbReference type="EMBL" id="QDP39096.1"/>
    </source>
</evidence>
<evidence type="ECO:0000256" key="5">
    <source>
        <dbReference type="ARBA" id="ARBA00022989"/>
    </source>
</evidence>
<dbReference type="KEGG" id="aqt:FN924_02055"/>
<proteinExistence type="inferred from homology"/>
<dbReference type="SUPFAM" id="SSF103481">
    <property type="entry name" value="Multidrug resistance efflux transporter EmrE"/>
    <property type="match status" value="1"/>
</dbReference>
<keyword evidence="5 8" id="KW-1133">Transmembrane helix</keyword>
<feature type="transmembrane region" description="Helical" evidence="8">
    <location>
        <begin position="57"/>
        <end position="78"/>
    </location>
</feature>
<evidence type="ECO:0000256" key="1">
    <source>
        <dbReference type="ARBA" id="ARBA00004651"/>
    </source>
</evidence>
<comment type="similarity">
    <text evidence="7">Belongs to the drug/metabolite transporter (DMT) superfamily. Small multidrug resistance (SMR) (TC 2.A.7.1) family.</text>
</comment>
<keyword evidence="10" id="KW-1185">Reference proteome</keyword>
<dbReference type="InterPro" id="IPR000390">
    <property type="entry name" value="Small_drug/metabolite_transptr"/>
</dbReference>
<dbReference type="Pfam" id="PF00893">
    <property type="entry name" value="Multi_Drug_Res"/>
    <property type="match status" value="1"/>
</dbReference>
<evidence type="ECO:0000256" key="3">
    <source>
        <dbReference type="ARBA" id="ARBA00022475"/>
    </source>
</evidence>
<evidence type="ECO:0000256" key="7">
    <source>
        <dbReference type="RuleBase" id="RU003942"/>
    </source>
</evidence>
<dbReference type="RefSeq" id="WP_143891846.1">
    <property type="nucleotide sequence ID" value="NZ_CP041666.1"/>
</dbReference>
<evidence type="ECO:0000256" key="2">
    <source>
        <dbReference type="ARBA" id="ARBA00022448"/>
    </source>
</evidence>
<name>A0A516KCM8_9BACI</name>
<comment type="subcellular location">
    <subcellularLocation>
        <location evidence="1 7">Cell membrane</location>
        <topology evidence="1 7">Multi-pass membrane protein</topology>
    </subcellularLocation>
</comment>
<keyword evidence="3" id="KW-1003">Cell membrane</keyword>
<dbReference type="AlphaFoldDB" id="A0A516KCM8"/>
<evidence type="ECO:0000313" key="10">
    <source>
        <dbReference type="Proteomes" id="UP000315215"/>
    </source>
</evidence>
<dbReference type="Proteomes" id="UP000315215">
    <property type="component" value="Chromosome"/>
</dbReference>
<dbReference type="InterPro" id="IPR037185">
    <property type="entry name" value="EmrE-like"/>
</dbReference>
<dbReference type="EMBL" id="CP041666">
    <property type="protein sequence ID" value="QDP39096.1"/>
    <property type="molecule type" value="Genomic_DNA"/>
</dbReference>
<keyword evidence="6 8" id="KW-0472">Membrane</keyword>
<evidence type="ECO:0000256" key="8">
    <source>
        <dbReference type="SAM" id="Phobius"/>
    </source>
</evidence>